<evidence type="ECO:0000256" key="6">
    <source>
        <dbReference type="ARBA" id="ARBA00023244"/>
    </source>
</evidence>
<dbReference type="EMBL" id="CP097649">
    <property type="protein sequence ID" value="URI14591.1"/>
    <property type="molecule type" value="Genomic_DNA"/>
</dbReference>
<comment type="function">
    <text evidence="1 8">Tetrapolymerization of the monopyrrole PBG into the hydroxymethylbilane pre-uroporphyrinogen in several discrete steps.</text>
</comment>
<evidence type="ECO:0000259" key="9">
    <source>
        <dbReference type="Pfam" id="PF01379"/>
    </source>
</evidence>
<dbReference type="Pfam" id="PF03900">
    <property type="entry name" value="Porphobil_deamC"/>
    <property type="match status" value="1"/>
</dbReference>
<comment type="similarity">
    <text evidence="3 8">Belongs to the HMBS family.</text>
</comment>
<comment type="miscellaneous">
    <text evidence="8">The porphobilinogen subunits are added to the dipyrromethane group.</text>
</comment>
<dbReference type="SUPFAM" id="SSF53850">
    <property type="entry name" value="Periplasmic binding protein-like II"/>
    <property type="match status" value="1"/>
</dbReference>
<dbReference type="Pfam" id="PF01379">
    <property type="entry name" value="Porphobil_deam"/>
    <property type="match status" value="1"/>
</dbReference>
<feature type="modified residue" description="S-(dipyrrolylmethanemethyl)cysteine" evidence="8">
    <location>
        <position position="246"/>
    </location>
</feature>
<dbReference type="InterPro" id="IPR022418">
    <property type="entry name" value="Porphobilinogen_deaminase_C"/>
</dbReference>
<evidence type="ECO:0000256" key="2">
    <source>
        <dbReference type="ARBA" id="ARBA00004735"/>
    </source>
</evidence>
<evidence type="ECO:0000259" key="10">
    <source>
        <dbReference type="Pfam" id="PF03900"/>
    </source>
</evidence>
<dbReference type="InterPro" id="IPR000860">
    <property type="entry name" value="HemC"/>
</dbReference>
<evidence type="ECO:0000256" key="5">
    <source>
        <dbReference type="ARBA" id="ARBA00022679"/>
    </source>
</evidence>
<evidence type="ECO:0000256" key="3">
    <source>
        <dbReference type="ARBA" id="ARBA00005638"/>
    </source>
</evidence>
<keyword evidence="6 8" id="KW-0627">Porphyrin biosynthesis</keyword>
<dbReference type="HAMAP" id="MF_00260">
    <property type="entry name" value="Porphobil_deam"/>
    <property type="match status" value="1"/>
</dbReference>
<dbReference type="PROSITE" id="PS00533">
    <property type="entry name" value="PORPHOBILINOGEN_DEAM"/>
    <property type="match status" value="1"/>
</dbReference>
<evidence type="ECO:0000313" key="12">
    <source>
        <dbReference type="Proteomes" id="UP001055429"/>
    </source>
</evidence>
<gene>
    <name evidence="8 11" type="primary">hemC</name>
    <name evidence="11" type="ORF">M8231_12310</name>
</gene>
<feature type="domain" description="Porphobilinogen deaminase N-terminal" evidence="9">
    <location>
        <begin position="5"/>
        <end position="215"/>
    </location>
</feature>
<proteinExistence type="inferred from homology"/>
<organism evidence="11 12">
    <name type="scientific">Brevundimonas albigilva</name>
    <dbReference type="NCBI Taxonomy" id="1312364"/>
    <lineage>
        <taxon>Bacteria</taxon>
        <taxon>Pseudomonadati</taxon>
        <taxon>Pseudomonadota</taxon>
        <taxon>Alphaproteobacteria</taxon>
        <taxon>Caulobacterales</taxon>
        <taxon>Caulobacteraceae</taxon>
        <taxon>Brevundimonas</taxon>
    </lineage>
</organism>
<evidence type="ECO:0000256" key="8">
    <source>
        <dbReference type="HAMAP-Rule" id="MF_00260"/>
    </source>
</evidence>
<keyword evidence="5 8" id="KW-0808">Transferase</keyword>
<comment type="subunit">
    <text evidence="4 8">Monomer.</text>
</comment>
<sequence>MTLPLRIGTRRSKLALAQSGMMQRAIAAALGVPDDEVETAVPLVEIVTTGDRIQDRRLLELGGKALFTKEIEEALLDGRVDIAVHSMKDVPAEQPDGLCIAAIPEREDARDAFVSRDVAAFQDLPMGARLGTASLRRQAQALALRPDLKIEMLRGNIDTRLRRAAEGDFDAILLAVSGMRRLGVDAAIRQTLSPDAFLPAPGQGALAIQTRVADVDAAWAAALNHAPSALAVAAERGAMTALEGSCRTAVGAHARLADGVLHLTAEMLSPDGSARWRRVGQIAAGEDLASAEALAAARELGLRLGAEIHAAAGDQEVDPATLPG</sequence>
<comment type="catalytic activity">
    <reaction evidence="7 8">
        <text>4 porphobilinogen + H2O = hydroxymethylbilane + 4 NH4(+)</text>
        <dbReference type="Rhea" id="RHEA:13185"/>
        <dbReference type="ChEBI" id="CHEBI:15377"/>
        <dbReference type="ChEBI" id="CHEBI:28938"/>
        <dbReference type="ChEBI" id="CHEBI:57845"/>
        <dbReference type="ChEBI" id="CHEBI:58126"/>
        <dbReference type="EC" id="2.5.1.61"/>
    </reaction>
</comment>
<evidence type="ECO:0000256" key="4">
    <source>
        <dbReference type="ARBA" id="ARBA00011245"/>
    </source>
</evidence>
<dbReference type="EC" id="2.5.1.61" evidence="8"/>
<comment type="cofactor">
    <cofactor evidence="8">
        <name>dipyrromethane</name>
        <dbReference type="ChEBI" id="CHEBI:60342"/>
    </cofactor>
    <text evidence="8">Binds 1 dipyrromethane group covalently.</text>
</comment>
<dbReference type="Proteomes" id="UP001055429">
    <property type="component" value="Chromosome"/>
</dbReference>
<dbReference type="InterPro" id="IPR022419">
    <property type="entry name" value="Porphobilin_deaminase_cofac_BS"/>
</dbReference>
<protein>
    <recommendedName>
        <fullName evidence="8">Porphobilinogen deaminase</fullName>
        <shortName evidence="8">PBG</shortName>
        <ecNumber evidence="8">2.5.1.61</ecNumber>
    </recommendedName>
    <alternativeName>
        <fullName evidence="8">Hydroxymethylbilane synthase</fullName>
        <shortName evidence="8">HMBS</shortName>
    </alternativeName>
    <alternativeName>
        <fullName evidence="8">Pre-uroporphyrinogen synthase</fullName>
    </alternativeName>
</protein>
<dbReference type="PANTHER" id="PTHR11557:SF0">
    <property type="entry name" value="PORPHOBILINOGEN DEAMINASE"/>
    <property type="match status" value="1"/>
</dbReference>
<keyword evidence="12" id="KW-1185">Reference proteome</keyword>
<dbReference type="Gene3D" id="3.40.190.10">
    <property type="entry name" value="Periplasmic binding protein-like II"/>
    <property type="match status" value="2"/>
</dbReference>
<accession>A0ABY4SHW3</accession>
<evidence type="ECO:0000256" key="7">
    <source>
        <dbReference type="ARBA" id="ARBA00048169"/>
    </source>
</evidence>
<dbReference type="PANTHER" id="PTHR11557">
    <property type="entry name" value="PORPHOBILINOGEN DEAMINASE"/>
    <property type="match status" value="1"/>
</dbReference>
<dbReference type="PIRSF" id="PIRSF001438">
    <property type="entry name" value="4pyrrol_synth_OHMeBilane_synth"/>
    <property type="match status" value="1"/>
</dbReference>
<dbReference type="SUPFAM" id="SSF54782">
    <property type="entry name" value="Porphobilinogen deaminase (hydroxymethylbilane synthase), C-terminal domain"/>
    <property type="match status" value="1"/>
</dbReference>
<dbReference type="NCBIfam" id="TIGR00212">
    <property type="entry name" value="hemC"/>
    <property type="match status" value="1"/>
</dbReference>
<evidence type="ECO:0000313" key="11">
    <source>
        <dbReference type="EMBL" id="URI14591.1"/>
    </source>
</evidence>
<evidence type="ECO:0000256" key="1">
    <source>
        <dbReference type="ARBA" id="ARBA00002869"/>
    </source>
</evidence>
<dbReference type="RefSeq" id="WP_249749694.1">
    <property type="nucleotide sequence ID" value="NZ_CP097298.1"/>
</dbReference>
<dbReference type="InterPro" id="IPR022417">
    <property type="entry name" value="Porphobilin_deaminase_N"/>
</dbReference>
<feature type="domain" description="Porphobilinogen deaminase C-terminal" evidence="10">
    <location>
        <begin position="230"/>
        <end position="308"/>
    </location>
</feature>
<dbReference type="Gene3D" id="3.30.160.40">
    <property type="entry name" value="Porphobilinogen deaminase, C-terminal domain"/>
    <property type="match status" value="1"/>
</dbReference>
<comment type="pathway">
    <text evidence="2">Porphyrin-containing compound metabolism; protoporphyrin-IX biosynthesis; coproporphyrinogen-III from 5-aminolevulinate: step 2/4.</text>
</comment>
<dbReference type="InterPro" id="IPR036803">
    <property type="entry name" value="Porphobilinogen_deaminase_C_sf"/>
</dbReference>
<dbReference type="PRINTS" id="PR00151">
    <property type="entry name" value="PORPHBDMNASE"/>
</dbReference>
<reference evidence="11" key="1">
    <citation type="submission" date="2022-05" db="EMBL/GenBank/DDBJ databases">
        <title>Brevundimonas albigilva TT17 genome sequence.</title>
        <authorList>
            <person name="Lee K."/>
            <person name="Son H."/>
        </authorList>
    </citation>
    <scope>NUCLEOTIDE SEQUENCE</scope>
    <source>
        <strain evidence="11">TT17</strain>
    </source>
</reference>
<name>A0ABY4SHW3_9CAUL</name>
<dbReference type="GO" id="GO:0004418">
    <property type="term" value="F:hydroxymethylbilane synthase activity"/>
    <property type="evidence" value="ECO:0007669"/>
    <property type="project" value="UniProtKB-EC"/>
</dbReference>